<reference evidence="3" key="1">
    <citation type="submission" date="2015-09" db="EMBL/GenBank/DDBJ databases">
        <title>Scylla olivacea transcriptome.</title>
        <authorList>
            <person name="Ikhwanuddin M."/>
        </authorList>
    </citation>
    <scope>NUCLEOTIDE SEQUENCE</scope>
</reference>
<evidence type="ECO:0000256" key="1">
    <source>
        <dbReference type="SAM" id="MobiDB-lite"/>
    </source>
</evidence>
<dbReference type="InterPro" id="IPR006578">
    <property type="entry name" value="MADF-dom"/>
</dbReference>
<sequence>MEDLNIEWTRANTQLFIELLKEHPCLWQLKNKNYKNKTVRSRSLDAMTKQLMDTMNCLITPAIIMKKLHTLRSQFRRELKQIKTSQKSGAGTNDLYVPKLWCYDALAFLGDGDTPRDSTLNLDEVTAQESASDEANRETSDEGEGGVAGLDTPSVTPPALPHTSSRSPTTVSPVGYPTFSSTHGSAHTAIPSLCSTSLANFNSARVVVSPTISPASADSASSSPRATKRRRKNRDSNPAEEVIRRALQEIASLRSSYESEPNRDYGRVVGNELKTMKDMQRKLAKKLINDVLHLANMEMLTVDHKVLRIQGLSQF</sequence>
<name>A0A0P4WK56_SCYOL</name>
<dbReference type="PANTHER" id="PTHR21505:SF12">
    <property type="entry name" value="MADF DOMAIN-CONTAINING PROTEIN-RELATED"/>
    <property type="match status" value="1"/>
</dbReference>
<feature type="region of interest" description="Disordered" evidence="1">
    <location>
        <begin position="126"/>
        <end position="186"/>
    </location>
</feature>
<dbReference type="EMBL" id="GDRN01066527">
    <property type="protein sequence ID" value="JAI64517.1"/>
    <property type="molecule type" value="Transcribed_RNA"/>
</dbReference>
<feature type="domain" description="MADF" evidence="2">
    <location>
        <begin position="15"/>
        <end position="114"/>
    </location>
</feature>
<protein>
    <recommendedName>
        <fullName evidence="2">MADF domain-containing protein</fullName>
    </recommendedName>
</protein>
<feature type="region of interest" description="Disordered" evidence="1">
    <location>
        <begin position="212"/>
        <end position="240"/>
    </location>
</feature>
<proteinExistence type="predicted"/>
<evidence type="ECO:0000259" key="2">
    <source>
        <dbReference type="PROSITE" id="PS51029"/>
    </source>
</evidence>
<dbReference type="PANTHER" id="PTHR21505">
    <property type="entry name" value="MADF DOMAIN-CONTAINING PROTEIN-RELATED"/>
    <property type="match status" value="1"/>
</dbReference>
<dbReference type="AlphaFoldDB" id="A0A0P4WK56"/>
<dbReference type="SMART" id="SM00595">
    <property type="entry name" value="MADF"/>
    <property type="match status" value="1"/>
</dbReference>
<feature type="compositionally biased region" description="Low complexity" evidence="1">
    <location>
        <begin position="163"/>
        <end position="174"/>
    </location>
</feature>
<dbReference type="Pfam" id="PF10545">
    <property type="entry name" value="MADF_DNA_bdg"/>
    <property type="match status" value="1"/>
</dbReference>
<dbReference type="PROSITE" id="PS51029">
    <property type="entry name" value="MADF"/>
    <property type="match status" value="1"/>
</dbReference>
<accession>A0A0P4WK56</accession>
<evidence type="ECO:0000313" key="3">
    <source>
        <dbReference type="EMBL" id="JAI64517.1"/>
    </source>
</evidence>
<feature type="compositionally biased region" description="Low complexity" evidence="1">
    <location>
        <begin position="212"/>
        <end position="224"/>
    </location>
</feature>
<organism evidence="3">
    <name type="scientific">Scylla olivacea</name>
    <name type="common">Orange mud crab</name>
    <name type="synonym">Cancer olivacea</name>
    <dbReference type="NCBI Taxonomy" id="85551"/>
    <lineage>
        <taxon>Eukaryota</taxon>
        <taxon>Metazoa</taxon>
        <taxon>Ecdysozoa</taxon>
        <taxon>Arthropoda</taxon>
        <taxon>Crustacea</taxon>
        <taxon>Multicrustacea</taxon>
        <taxon>Malacostraca</taxon>
        <taxon>Eumalacostraca</taxon>
        <taxon>Eucarida</taxon>
        <taxon>Decapoda</taxon>
        <taxon>Pleocyemata</taxon>
        <taxon>Brachyura</taxon>
        <taxon>Eubrachyura</taxon>
        <taxon>Portunoidea</taxon>
        <taxon>Portunidae</taxon>
        <taxon>Portuninae</taxon>
        <taxon>Scylla</taxon>
    </lineage>
</organism>